<keyword evidence="8 12" id="KW-0798">TonB box</keyword>
<keyword evidence="5 11" id="KW-0812">Transmembrane</keyword>
<feature type="signal peptide" evidence="13">
    <location>
        <begin position="1"/>
        <end position="27"/>
    </location>
</feature>
<evidence type="ECO:0000256" key="10">
    <source>
        <dbReference type="ARBA" id="ARBA00023237"/>
    </source>
</evidence>
<dbReference type="PANTHER" id="PTHR32552">
    <property type="entry name" value="FERRICHROME IRON RECEPTOR-RELATED"/>
    <property type="match status" value="1"/>
</dbReference>
<comment type="subcellular location">
    <subcellularLocation>
        <location evidence="1 11">Cell outer membrane</location>
        <topology evidence="1 11">Multi-pass membrane protein</topology>
    </subcellularLocation>
</comment>
<dbReference type="CDD" id="cd01347">
    <property type="entry name" value="ligand_gated_channel"/>
    <property type="match status" value="1"/>
</dbReference>
<accession>A0A545U3G0</accession>
<keyword evidence="6" id="KW-0408">Iron</keyword>
<dbReference type="RefSeq" id="WP_142903092.1">
    <property type="nucleotide sequence ID" value="NZ_ML660089.1"/>
</dbReference>
<gene>
    <name evidence="16" type="ORF">FKG94_04925</name>
</gene>
<dbReference type="Proteomes" id="UP000319732">
    <property type="component" value="Unassembled WGS sequence"/>
</dbReference>
<dbReference type="PROSITE" id="PS52016">
    <property type="entry name" value="TONB_DEPENDENT_REC_3"/>
    <property type="match status" value="1"/>
</dbReference>
<keyword evidence="10 11" id="KW-0998">Cell outer membrane</keyword>
<dbReference type="InterPro" id="IPR000531">
    <property type="entry name" value="Beta-barrel_TonB"/>
</dbReference>
<evidence type="ECO:0000313" key="16">
    <source>
        <dbReference type="EMBL" id="TQV84012.1"/>
    </source>
</evidence>
<sequence length="760" mass="83565">MKMRLNATRLSLAVGLVNAMVAGTVAANEFVLEEIVVTAQKREQSIQDVPISVSAVSGEKIEEAGITDLANLSAYVPNLNISDGGETTNIFMRGLGSGVNFGFEQSVGMYIDGIYYGRDRQYRSPFLDLERVEVLRGPQGTLFGKNTIAGAINITTAKPTRELEGNVSVEYEPEYNTQTITGVLSGPLSDTLAGRLAVKHSETDGFLENTLTGDDEPAEDEFVIRGTLLWEPTDTLEVITKLETAEFDTNGRNTQISEVGSPGLLALYRLADPAFDGELNDKTSKQEEFAEIDSDNFSVTVNYDLGGFTLTSISGYSAYEFTEQQDADYSPLEVLPQAFDQDFEQLSQEIRLTSPIGGDFDYIVGFYYQTTELEHSRLTSGNGGPLGLDVRFGNEAFATPSARYTTFEQDSDSYALFAQGTWHITDTWRLTGGLRYTDEEKTADQGVDFTRFGTTVAIDPVTEAQLHARATLFWNTFGSFEHQFNDVDRNEEDVSPMVNLQWDVTDDVMLYTSLSKGFKGGGFNPNDVAGNNLEFDEEEATAFEFGGKTTLADGAAQLNFALFYTEYDNLQVSSFDGTVFVVTNAAAATTQGLEVDGIWRLTENLTVTGAFAWLDTEFDEFDTAACSVAQNPQNDPTCTQDLAGEDLTFAPELTANLGVQYVRPLTDSLELRTRLDVNYSDEYQIQQDLDPADRVESHTLINASVGLASNEDNWSLALIGQNLTDEDHRTYSFDVPIQLGTHAALITPPRTLAIRATYNF</sequence>
<proteinExistence type="inferred from homology"/>
<evidence type="ECO:0000256" key="13">
    <source>
        <dbReference type="SAM" id="SignalP"/>
    </source>
</evidence>
<keyword evidence="16" id="KW-0675">Receptor</keyword>
<evidence type="ECO:0000256" key="11">
    <source>
        <dbReference type="PROSITE-ProRule" id="PRU01360"/>
    </source>
</evidence>
<dbReference type="Pfam" id="PF07715">
    <property type="entry name" value="Plug"/>
    <property type="match status" value="1"/>
</dbReference>
<feature type="domain" description="TonB-dependent receptor plug" evidence="15">
    <location>
        <begin position="46"/>
        <end position="151"/>
    </location>
</feature>
<evidence type="ECO:0000259" key="15">
    <source>
        <dbReference type="Pfam" id="PF07715"/>
    </source>
</evidence>
<comment type="caution">
    <text evidence="16">The sequence shown here is derived from an EMBL/GenBank/DDBJ whole genome shotgun (WGS) entry which is preliminary data.</text>
</comment>
<evidence type="ECO:0000256" key="5">
    <source>
        <dbReference type="ARBA" id="ARBA00022692"/>
    </source>
</evidence>
<dbReference type="SUPFAM" id="SSF56935">
    <property type="entry name" value="Porins"/>
    <property type="match status" value="1"/>
</dbReference>
<evidence type="ECO:0000259" key="14">
    <source>
        <dbReference type="Pfam" id="PF00593"/>
    </source>
</evidence>
<feature type="chain" id="PRO_5022088647" evidence="13">
    <location>
        <begin position="28"/>
        <end position="760"/>
    </location>
</feature>
<evidence type="ECO:0000256" key="4">
    <source>
        <dbReference type="ARBA" id="ARBA00022496"/>
    </source>
</evidence>
<dbReference type="Pfam" id="PF00593">
    <property type="entry name" value="TonB_dep_Rec_b-barrel"/>
    <property type="match status" value="1"/>
</dbReference>
<dbReference type="InterPro" id="IPR012910">
    <property type="entry name" value="Plug_dom"/>
</dbReference>
<evidence type="ECO:0000256" key="3">
    <source>
        <dbReference type="ARBA" id="ARBA00022452"/>
    </source>
</evidence>
<keyword evidence="9 11" id="KW-0472">Membrane</keyword>
<dbReference type="InterPro" id="IPR039426">
    <property type="entry name" value="TonB-dep_rcpt-like"/>
</dbReference>
<reference evidence="16 17" key="1">
    <citation type="submission" date="2019-06" db="EMBL/GenBank/DDBJ databases">
        <title>Whole genome sequence for Cellvibrionaceae sp. R142.</title>
        <authorList>
            <person name="Wang G."/>
        </authorList>
    </citation>
    <scope>NUCLEOTIDE SEQUENCE [LARGE SCALE GENOMIC DNA]</scope>
    <source>
        <strain evidence="16 17">R142</strain>
    </source>
</reference>
<dbReference type="GO" id="GO:0009279">
    <property type="term" value="C:cell outer membrane"/>
    <property type="evidence" value="ECO:0007669"/>
    <property type="project" value="UniProtKB-SubCell"/>
</dbReference>
<organism evidence="16 17">
    <name type="scientific">Exilibacterium tricleocarpae</name>
    <dbReference type="NCBI Taxonomy" id="2591008"/>
    <lineage>
        <taxon>Bacteria</taxon>
        <taxon>Pseudomonadati</taxon>
        <taxon>Pseudomonadota</taxon>
        <taxon>Gammaproteobacteria</taxon>
        <taxon>Cellvibrionales</taxon>
        <taxon>Cellvibrionaceae</taxon>
        <taxon>Exilibacterium</taxon>
    </lineage>
</organism>
<dbReference type="InterPro" id="IPR036942">
    <property type="entry name" value="Beta-barrel_TonB_sf"/>
</dbReference>
<comment type="similarity">
    <text evidence="11 12">Belongs to the TonB-dependent receptor family.</text>
</comment>
<dbReference type="OrthoDB" id="7051185at2"/>
<dbReference type="Gene3D" id="2.40.170.20">
    <property type="entry name" value="TonB-dependent receptor, beta-barrel domain"/>
    <property type="match status" value="1"/>
</dbReference>
<dbReference type="PANTHER" id="PTHR32552:SF81">
    <property type="entry name" value="TONB-DEPENDENT OUTER MEMBRANE RECEPTOR"/>
    <property type="match status" value="1"/>
</dbReference>
<feature type="domain" description="TonB-dependent receptor-like beta-barrel" evidence="14">
    <location>
        <begin position="275"/>
        <end position="723"/>
    </location>
</feature>
<evidence type="ECO:0000256" key="7">
    <source>
        <dbReference type="ARBA" id="ARBA00023065"/>
    </source>
</evidence>
<evidence type="ECO:0000256" key="12">
    <source>
        <dbReference type="RuleBase" id="RU003357"/>
    </source>
</evidence>
<evidence type="ECO:0000313" key="17">
    <source>
        <dbReference type="Proteomes" id="UP000319732"/>
    </source>
</evidence>
<evidence type="ECO:0000256" key="2">
    <source>
        <dbReference type="ARBA" id="ARBA00022448"/>
    </source>
</evidence>
<protein>
    <submittedName>
        <fullName evidence="16">TonB-dependent receptor</fullName>
    </submittedName>
</protein>
<evidence type="ECO:0000256" key="1">
    <source>
        <dbReference type="ARBA" id="ARBA00004571"/>
    </source>
</evidence>
<keyword evidence="2 11" id="KW-0813">Transport</keyword>
<evidence type="ECO:0000256" key="6">
    <source>
        <dbReference type="ARBA" id="ARBA00023004"/>
    </source>
</evidence>
<keyword evidence="17" id="KW-1185">Reference proteome</keyword>
<dbReference type="EMBL" id="VHSG01000006">
    <property type="protein sequence ID" value="TQV84012.1"/>
    <property type="molecule type" value="Genomic_DNA"/>
</dbReference>
<evidence type="ECO:0000256" key="9">
    <source>
        <dbReference type="ARBA" id="ARBA00023136"/>
    </source>
</evidence>
<dbReference type="AlphaFoldDB" id="A0A545U3G0"/>
<name>A0A545U3G0_9GAMM</name>
<keyword evidence="13" id="KW-0732">Signal</keyword>
<dbReference type="GO" id="GO:0006826">
    <property type="term" value="P:iron ion transport"/>
    <property type="evidence" value="ECO:0007669"/>
    <property type="project" value="UniProtKB-KW"/>
</dbReference>
<keyword evidence="7" id="KW-0406">Ion transport</keyword>
<keyword evidence="4" id="KW-0410">Iron transport</keyword>
<evidence type="ECO:0000256" key="8">
    <source>
        <dbReference type="ARBA" id="ARBA00023077"/>
    </source>
</evidence>
<keyword evidence="3 11" id="KW-1134">Transmembrane beta strand</keyword>